<dbReference type="Pfam" id="PF16815">
    <property type="entry name" value="HRI1"/>
    <property type="match status" value="1"/>
</dbReference>
<dbReference type="InterPro" id="IPR038744">
    <property type="entry name" value="Hri1_N"/>
</dbReference>
<evidence type="ECO:0000313" key="9">
    <source>
        <dbReference type="Proteomes" id="UP000076632"/>
    </source>
</evidence>
<evidence type="ECO:0000256" key="3">
    <source>
        <dbReference type="ARBA" id="ARBA00005229"/>
    </source>
</evidence>
<dbReference type="RefSeq" id="XP_018188451.1">
    <property type="nucleotide sequence ID" value="XM_018335102.1"/>
</dbReference>
<reference evidence="8 9" key="1">
    <citation type="journal article" date="2016" name="Fungal Biol.">
        <title>The genome of Xylona heveae provides a window into fungal endophytism.</title>
        <authorList>
            <person name="Gazis R."/>
            <person name="Kuo A."/>
            <person name="Riley R."/>
            <person name="LaButti K."/>
            <person name="Lipzen A."/>
            <person name="Lin J."/>
            <person name="Amirebrahimi M."/>
            <person name="Hesse C.N."/>
            <person name="Spatafora J.W."/>
            <person name="Henrissat B."/>
            <person name="Hainaut M."/>
            <person name="Grigoriev I.V."/>
            <person name="Hibbett D.S."/>
        </authorList>
    </citation>
    <scope>NUCLEOTIDE SEQUENCE [LARGE SCALE GENOMIC DNA]</scope>
    <source>
        <strain evidence="8 9">TC161</strain>
    </source>
</reference>
<gene>
    <name evidence="8" type="ORF">L228DRAFT_268271</name>
</gene>
<accession>A0A165H2J2</accession>
<comment type="subcellular location">
    <subcellularLocation>
        <location evidence="2">Cytoplasm</location>
    </subcellularLocation>
    <subcellularLocation>
        <location evidence="1">Nucleus</location>
    </subcellularLocation>
</comment>
<keyword evidence="9" id="KW-1185">Reference proteome</keyword>
<dbReference type="FunCoup" id="A0A165H2J2">
    <property type="interactions" value="21"/>
</dbReference>
<dbReference type="Gene3D" id="2.40.128.320">
    <property type="entry name" value="Protein HRI1, N-terminal domain"/>
    <property type="match status" value="1"/>
</dbReference>
<dbReference type="OMA" id="TVERWEW"/>
<name>A0A165H2J2_XYLHT</name>
<proteinExistence type="inferred from homology"/>
<evidence type="ECO:0000256" key="7">
    <source>
        <dbReference type="SAM" id="MobiDB-lite"/>
    </source>
</evidence>
<evidence type="ECO:0000313" key="8">
    <source>
        <dbReference type="EMBL" id="KZF22896.1"/>
    </source>
</evidence>
<evidence type="ECO:0000256" key="1">
    <source>
        <dbReference type="ARBA" id="ARBA00004123"/>
    </source>
</evidence>
<sequence length="267" mass="29594">MPSASISERRSIRWVPEPASEPTSTLVLTSPGSHFVDIRVLKLSYFKQPKFANDSSSTARIDWAFAGQSHSEKATTEGAASHGRWEHWVDSRSDDPQVDEGDMFPQPSGLVLEKGRGPHPTTGEITDYEETWRDLKIQSTDDEDKKCAIVLRTAGNNKDSIGMVVRVGSWCQGIIKSGGNLHVERWRWRSRDTYAPVSVGAIIGSEDDSGGWSVQTFPTESGTWERVVGMGRGTLPCPLTFKPEGLEQGQTTDVGDITWEVIERSEW</sequence>
<evidence type="ECO:0000256" key="5">
    <source>
        <dbReference type="ARBA" id="ARBA00022490"/>
    </source>
</evidence>
<comment type="similarity">
    <text evidence="3">Belongs to the HRI1 family.</text>
</comment>
<keyword evidence="5" id="KW-0963">Cytoplasm</keyword>
<feature type="region of interest" description="Disordered" evidence="7">
    <location>
        <begin position="90"/>
        <end position="125"/>
    </location>
</feature>
<dbReference type="GeneID" id="28900239"/>
<dbReference type="CDD" id="cd11693">
    <property type="entry name" value="HRI1_C_like"/>
    <property type="match status" value="1"/>
</dbReference>
<protein>
    <recommendedName>
        <fullName evidence="4">Protein HRI1</fullName>
    </recommendedName>
</protein>
<organism evidence="8 9">
    <name type="scientific">Xylona heveae (strain CBS 132557 / TC161)</name>
    <dbReference type="NCBI Taxonomy" id="1328760"/>
    <lineage>
        <taxon>Eukaryota</taxon>
        <taxon>Fungi</taxon>
        <taxon>Dikarya</taxon>
        <taxon>Ascomycota</taxon>
        <taxon>Pezizomycotina</taxon>
        <taxon>Xylonomycetes</taxon>
        <taxon>Xylonales</taxon>
        <taxon>Xylonaceae</taxon>
        <taxon>Xylona</taxon>
    </lineage>
</organism>
<dbReference type="STRING" id="1328760.A0A165H2J2"/>
<dbReference type="Proteomes" id="UP000076632">
    <property type="component" value="Unassembled WGS sequence"/>
</dbReference>
<dbReference type="EMBL" id="KV407458">
    <property type="protein sequence ID" value="KZF22896.1"/>
    <property type="molecule type" value="Genomic_DNA"/>
</dbReference>
<dbReference type="OrthoDB" id="4045395at2759"/>
<dbReference type="AlphaFoldDB" id="A0A165H2J2"/>
<dbReference type="InParanoid" id="A0A165H2J2"/>
<dbReference type="InterPro" id="IPR043047">
    <property type="entry name" value="Hri1_N_sf"/>
</dbReference>
<dbReference type="CDD" id="cd11692">
    <property type="entry name" value="HRI1_N_like"/>
    <property type="match status" value="1"/>
</dbReference>
<evidence type="ECO:0000256" key="4">
    <source>
        <dbReference type="ARBA" id="ARBA00017063"/>
    </source>
</evidence>
<evidence type="ECO:0000256" key="2">
    <source>
        <dbReference type="ARBA" id="ARBA00004496"/>
    </source>
</evidence>
<dbReference type="GO" id="GO:0005737">
    <property type="term" value="C:cytoplasm"/>
    <property type="evidence" value="ECO:0007669"/>
    <property type="project" value="UniProtKB-SubCell"/>
</dbReference>
<evidence type="ECO:0000256" key="6">
    <source>
        <dbReference type="ARBA" id="ARBA00023242"/>
    </source>
</evidence>
<keyword evidence="6" id="KW-0539">Nucleus</keyword>
<dbReference type="InterPro" id="IPR031818">
    <property type="entry name" value="Hri1"/>
</dbReference>
<dbReference type="GO" id="GO:0005634">
    <property type="term" value="C:nucleus"/>
    <property type="evidence" value="ECO:0007669"/>
    <property type="project" value="UniProtKB-SubCell"/>
</dbReference>